<dbReference type="Proteomes" id="UP000619788">
    <property type="component" value="Unassembled WGS sequence"/>
</dbReference>
<reference evidence="2 3" key="1">
    <citation type="submission" date="2021-01" db="EMBL/GenBank/DDBJ databases">
        <title>Whole genome shotgun sequence of Planobispora siamensis NBRC 107568.</title>
        <authorList>
            <person name="Komaki H."/>
            <person name="Tamura T."/>
        </authorList>
    </citation>
    <scope>NUCLEOTIDE SEQUENCE [LARGE SCALE GENOMIC DNA]</scope>
    <source>
        <strain evidence="2 3">NBRC 107568</strain>
    </source>
</reference>
<evidence type="ECO:0000313" key="2">
    <source>
        <dbReference type="EMBL" id="GIH93658.1"/>
    </source>
</evidence>
<gene>
    <name evidence="2" type="ORF">Psi01_42880</name>
</gene>
<keyword evidence="1" id="KW-0472">Membrane</keyword>
<accession>A0A8J3SQ56</accession>
<feature type="transmembrane region" description="Helical" evidence="1">
    <location>
        <begin position="214"/>
        <end position="233"/>
    </location>
</feature>
<name>A0A8J3SQ56_9ACTN</name>
<keyword evidence="1" id="KW-1133">Transmembrane helix</keyword>
<protein>
    <submittedName>
        <fullName evidence="2">ABC transporter</fullName>
    </submittedName>
</protein>
<sequence>MSLMTAARPGTAPPAGFRSLFRFEARRLLRGPLLWGAAALCLGLRLYEAWEWLPDLNVEPVSMSGSMLLLAAAAMLAANLAVSRDRRGGMPEALGALPGRAARRTGAATGAAVAVGTGIAALVMAVYLAVRLATGPAAGVLDPYEALAGVLAVPFAAALGALLGRWVPSLVAVPVTAFLLAFLTFLNSNQSGYGDWFLPVVPFHGPDWPARPSGLHAVYLVAAVALFATVALLRHGARPVRVVTALTAAAVAVPAGAVASARAPGAEIRDWRTIVTGRAISSADAPAWVREHYVGPDTRKCEKHGSVTYCAFPGYEPWIPLWAAAVGPVAEALPPAERSGLPIVRQYTDSWWMHEEHDERFIGTFMAWGRAQDVNHGVLASHLVDRVTGLRPPGPEACDARGQARTVVALWLLGQAVAPEPAREREILLGTSHFVTQQSPLGMIRYGAAEPGYARRLLASPQARERIWAHWDTLLKPGTTVEQALPLLGLRPEFAAEPVKGQPCS</sequence>
<dbReference type="EMBL" id="BOOJ01000033">
    <property type="protein sequence ID" value="GIH93658.1"/>
    <property type="molecule type" value="Genomic_DNA"/>
</dbReference>
<evidence type="ECO:0000313" key="3">
    <source>
        <dbReference type="Proteomes" id="UP000619788"/>
    </source>
</evidence>
<dbReference type="AlphaFoldDB" id="A0A8J3SQ56"/>
<keyword evidence="1" id="KW-0812">Transmembrane</keyword>
<proteinExistence type="predicted"/>
<feature type="transmembrane region" description="Helical" evidence="1">
    <location>
        <begin position="105"/>
        <end position="130"/>
    </location>
</feature>
<feature type="transmembrane region" description="Helical" evidence="1">
    <location>
        <begin position="67"/>
        <end position="84"/>
    </location>
</feature>
<comment type="caution">
    <text evidence="2">The sequence shown here is derived from an EMBL/GenBank/DDBJ whole genome shotgun (WGS) entry which is preliminary data.</text>
</comment>
<organism evidence="2 3">
    <name type="scientific">Planobispora siamensis</name>
    <dbReference type="NCBI Taxonomy" id="936338"/>
    <lineage>
        <taxon>Bacteria</taxon>
        <taxon>Bacillati</taxon>
        <taxon>Actinomycetota</taxon>
        <taxon>Actinomycetes</taxon>
        <taxon>Streptosporangiales</taxon>
        <taxon>Streptosporangiaceae</taxon>
        <taxon>Planobispora</taxon>
    </lineage>
</organism>
<evidence type="ECO:0000256" key="1">
    <source>
        <dbReference type="SAM" id="Phobius"/>
    </source>
</evidence>
<feature type="transmembrane region" description="Helical" evidence="1">
    <location>
        <begin position="240"/>
        <end position="259"/>
    </location>
</feature>
<keyword evidence="3" id="KW-1185">Reference proteome</keyword>
<feature type="transmembrane region" description="Helical" evidence="1">
    <location>
        <begin position="170"/>
        <end position="188"/>
    </location>
</feature>
<dbReference type="RefSeq" id="WP_204065808.1">
    <property type="nucleotide sequence ID" value="NZ_BOOJ01000033.1"/>
</dbReference>
<feature type="transmembrane region" description="Helical" evidence="1">
    <location>
        <begin position="28"/>
        <end position="47"/>
    </location>
</feature>
<feature type="transmembrane region" description="Helical" evidence="1">
    <location>
        <begin position="146"/>
        <end position="163"/>
    </location>
</feature>